<dbReference type="Gene3D" id="2.60.120.590">
    <property type="entry name" value="Alpha-ketoglutarate-dependent dioxygenase AlkB-like"/>
    <property type="match status" value="1"/>
</dbReference>
<evidence type="ECO:0000313" key="3">
    <source>
        <dbReference type="RefSeq" id="XP_065657426.1"/>
    </source>
</evidence>
<keyword evidence="2" id="KW-1185">Reference proteome</keyword>
<gene>
    <name evidence="3" type="primary">LOC136082346</name>
</gene>
<dbReference type="InterPro" id="IPR032870">
    <property type="entry name" value="ALKBH7-like"/>
</dbReference>
<proteinExistence type="predicted"/>
<protein>
    <submittedName>
        <fullName evidence="3">Alpha-ketoglutarate-dependent dioxygenase alkB homolog 7, mitochondrial-like isoform X1</fullName>
    </submittedName>
</protein>
<dbReference type="PANTHER" id="PTHR21052:SF0">
    <property type="entry name" value="ALPHA-KETOGLUTARATE-DEPENDENT DIOXYGENASE ALKB HOMOLOG 7, MITOCHONDRIAL"/>
    <property type="match status" value="1"/>
</dbReference>
<reference evidence="3" key="1">
    <citation type="submission" date="2025-08" db="UniProtKB">
        <authorList>
            <consortium name="RefSeq"/>
        </authorList>
    </citation>
    <scope>IDENTIFICATION</scope>
</reference>
<dbReference type="GeneID" id="136082346"/>
<comment type="cofactor">
    <cofactor evidence="1">
        <name>Fe(2+)</name>
        <dbReference type="ChEBI" id="CHEBI:29033"/>
    </cofactor>
</comment>
<dbReference type="InterPro" id="IPR037151">
    <property type="entry name" value="AlkB-like_sf"/>
</dbReference>
<organism evidence="2 3">
    <name type="scientific">Hydra vulgaris</name>
    <name type="common">Hydra</name>
    <name type="synonym">Hydra attenuata</name>
    <dbReference type="NCBI Taxonomy" id="6087"/>
    <lineage>
        <taxon>Eukaryota</taxon>
        <taxon>Metazoa</taxon>
        <taxon>Cnidaria</taxon>
        <taxon>Hydrozoa</taxon>
        <taxon>Hydroidolina</taxon>
        <taxon>Anthoathecata</taxon>
        <taxon>Aplanulata</taxon>
        <taxon>Hydridae</taxon>
        <taxon>Hydra</taxon>
    </lineage>
</organism>
<evidence type="ECO:0000313" key="2">
    <source>
        <dbReference type="Proteomes" id="UP001652625"/>
    </source>
</evidence>
<dbReference type="PANTHER" id="PTHR21052">
    <property type="entry name" value="SPERMATOGENESIS ASSOCIATED 11-RELATED"/>
    <property type="match status" value="1"/>
</dbReference>
<accession>A0ABM4C742</accession>
<dbReference type="Proteomes" id="UP001652625">
    <property type="component" value="Chromosome 07"/>
</dbReference>
<evidence type="ECO:0000256" key="1">
    <source>
        <dbReference type="ARBA" id="ARBA00001954"/>
    </source>
</evidence>
<name>A0ABM4C742_HYDVU</name>
<dbReference type="RefSeq" id="XP_065657426.1">
    <property type="nucleotide sequence ID" value="XM_065801354.1"/>
</dbReference>
<dbReference type="SUPFAM" id="SSF51197">
    <property type="entry name" value="Clavaminate synthase-like"/>
    <property type="match status" value="1"/>
</dbReference>
<sequence>MKLLRFPLTTECFCLLKSRIRFKSDVVEIPNTAFKFSVIKANNSIETSKIEQVLQNCLKIYERFITEEEENHFEKEVSLSFRRKKYEYGHWDGAIEGFREVEKTIWSKECQLILDRIANKVFGDDIDSMQPFTHVLDLAKNGYIKPHTDSVKFCGSKIAGLCLLSSAVMRFVNSSNSELSIDVLMPRYCLYVMSNDLRYDFTHEILSDEKSYWNGQHFPRDRRLTILRRSKPVSSQLPNNYNL</sequence>